<feature type="compositionally biased region" description="Acidic residues" evidence="1">
    <location>
        <begin position="346"/>
        <end position="359"/>
    </location>
</feature>
<comment type="caution">
    <text evidence="2">The sequence shown here is derived from an EMBL/GenBank/DDBJ whole genome shotgun (WGS) entry which is preliminary data.</text>
</comment>
<keyword evidence="3" id="KW-1185">Reference proteome</keyword>
<evidence type="ECO:0000256" key="1">
    <source>
        <dbReference type="SAM" id="MobiDB-lite"/>
    </source>
</evidence>
<protein>
    <recommendedName>
        <fullName evidence="4">Integrase catalytic domain-containing protein</fullName>
    </recommendedName>
</protein>
<sequence length="359" mass="39083">LYNFVKRYEIQQRIAEHPAAPVPNEVKPVAEPSDEERRLHELTHLPFRPWCAFCQEHKSRSDAHKASDVSQHGVPVISFDFSFTGREEGGKDKLVTLVVRDSFSGWRESIPSARKGGATSRSYLASEVTRLLNMLGYGTVKLRCDPEGTCLSLRDEIVKRRSKFGHRTLFDQVAEGEHQSNGGAEAAVHQTRLQAGVLLSQYEVRSGKTVHTTHPLHSWSMRHASWLLNRFGQARSGTTPFEDIMNTTYRGKICRFGMAVLSLARGTAGARVVRAGLSPYGWVKARPATSTSRAQLGADCSSPGLLAGTVGKSASQRTKEVTDTGAVVVANDGVGPVTPLISAGGDEQDDGNDDGGDEQ</sequence>
<dbReference type="EMBL" id="CAJNJA010076456">
    <property type="protein sequence ID" value="CAE7917811.1"/>
    <property type="molecule type" value="Genomic_DNA"/>
</dbReference>
<organism evidence="2 3">
    <name type="scientific">Symbiodinium necroappetens</name>
    <dbReference type="NCBI Taxonomy" id="1628268"/>
    <lineage>
        <taxon>Eukaryota</taxon>
        <taxon>Sar</taxon>
        <taxon>Alveolata</taxon>
        <taxon>Dinophyceae</taxon>
        <taxon>Suessiales</taxon>
        <taxon>Symbiodiniaceae</taxon>
        <taxon>Symbiodinium</taxon>
    </lineage>
</organism>
<dbReference type="AlphaFoldDB" id="A0A813BR35"/>
<proteinExistence type="predicted"/>
<accession>A0A813BR35</accession>
<dbReference type="OrthoDB" id="414945at2759"/>
<dbReference type="Proteomes" id="UP000601435">
    <property type="component" value="Unassembled WGS sequence"/>
</dbReference>
<evidence type="ECO:0000313" key="3">
    <source>
        <dbReference type="Proteomes" id="UP000601435"/>
    </source>
</evidence>
<gene>
    <name evidence="2" type="ORF">SNEC2469_LOCUS31483</name>
</gene>
<evidence type="ECO:0008006" key="4">
    <source>
        <dbReference type="Google" id="ProtNLM"/>
    </source>
</evidence>
<feature type="non-terminal residue" evidence="2">
    <location>
        <position position="1"/>
    </location>
</feature>
<name>A0A813BR35_9DINO</name>
<feature type="non-terminal residue" evidence="2">
    <location>
        <position position="359"/>
    </location>
</feature>
<reference evidence="2" key="1">
    <citation type="submission" date="2021-02" db="EMBL/GenBank/DDBJ databases">
        <authorList>
            <person name="Dougan E. K."/>
            <person name="Rhodes N."/>
            <person name="Thang M."/>
            <person name="Chan C."/>
        </authorList>
    </citation>
    <scope>NUCLEOTIDE SEQUENCE</scope>
</reference>
<feature type="region of interest" description="Disordered" evidence="1">
    <location>
        <begin position="336"/>
        <end position="359"/>
    </location>
</feature>
<evidence type="ECO:0000313" key="2">
    <source>
        <dbReference type="EMBL" id="CAE7917811.1"/>
    </source>
</evidence>